<dbReference type="AlphaFoldDB" id="A0A1F6DCA1"/>
<dbReference type="Gene3D" id="3.40.50.800">
    <property type="entry name" value="Anticodon-binding domain"/>
    <property type="match status" value="1"/>
</dbReference>
<evidence type="ECO:0000259" key="2">
    <source>
        <dbReference type="Pfam" id="PF03129"/>
    </source>
</evidence>
<dbReference type="SUPFAM" id="SSF52954">
    <property type="entry name" value="Class II aaRS ABD-related"/>
    <property type="match status" value="1"/>
</dbReference>
<proteinExistence type="predicted"/>
<keyword evidence="1" id="KW-0030">Aminoacyl-tRNA synthetase</keyword>
<dbReference type="STRING" id="1798492.A3C89_03685"/>
<organism evidence="3 4">
    <name type="scientific">Candidatus Kaiserbacteria bacterium RIFCSPHIGHO2_02_FULL_50_50</name>
    <dbReference type="NCBI Taxonomy" id="1798492"/>
    <lineage>
        <taxon>Bacteria</taxon>
        <taxon>Candidatus Kaiseribacteriota</taxon>
    </lineage>
</organism>
<protein>
    <recommendedName>
        <fullName evidence="2">Anticodon-binding domain-containing protein</fullName>
    </recommendedName>
</protein>
<dbReference type="InterPro" id="IPR036621">
    <property type="entry name" value="Anticodon-bd_dom_sf"/>
</dbReference>
<dbReference type="GO" id="GO:0006418">
    <property type="term" value="P:tRNA aminoacylation for protein translation"/>
    <property type="evidence" value="ECO:0007669"/>
    <property type="project" value="UniProtKB-ARBA"/>
</dbReference>
<dbReference type="SUPFAM" id="SSF55681">
    <property type="entry name" value="Class II aaRS and biotin synthetases"/>
    <property type="match status" value="1"/>
</dbReference>
<dbReference type="InterPro" id="IPR045864">
    <property type="entry name" value="aa-tRNA-synth_II/BPL/LPL"/>
</dbReference>
<sequence length="383" mass="42493">MTKAQVTNLSRHIDTVARHFDFLSLDDHCTRASEFPLQKAHPAKASAQIPEHLMHRSLVGGIHALYSHDLNARRGNHLFYTIDATGADGLRITFHAIDVAHSFADPLLIQVTRSLLSLLGYEHRIRVNMIGDKDAKRRFVKELTEFFKRSAPTIGASPAPTQEKEVLAAYRALLATDDDLAYVSPVSIDHLNEKSRRNLREILDYLDMSEAPYEIDPRLTGDYLYHSGFVFTADVTPSKEAVAPTCTVYGGAYDDYAHTHHDPRHSCASVTLHFTAHTPRDLPVKAAPDTAIALAAIGFAPKLYSYRIMDTLLQAGMSVHHNPTSLSLSEQLGLAAEKNARIILIAGTHEATRKEIIIRNVVSEKQQTIPLAKLVSTLKSLVR</sequence>
<dbReference type="EMBL" id="MFLF01000021">
    <property type="protein sequence ID" value="OGG58960.1"/>
    <property type="molecule type" value="Genomic_DNA"/>
</dbReference>
<dbReference type="InterPro" id="IPR004154">
    <property type="entry name" value="Anticodon-bd"/>
</dbReference>
<dbReference type="Proteomes" id="UP000178794">
    <property type="component" value="Unassembled WGS sequence"/>
</dbReference>
<comment type="caution">
    <text evidence="3">The sequence shown here is derived from an EMBL/GenBank/DDBJ whole genome shotgun (WGS) entry which is preliminary data.</text>
</comment>
<dbReference type="Pfam" id="PF03129">
    <property type="entry name" value="HGTP_anticodon"/>
    <property type="match status" value="1"/>
</dbReference>
<reference evidence="3 4" key="1">
    <citation type="journal article" date="2016" name="Nat. Commun.">
        <title>Thousands of microbial genomes shed light on interconnected biogeochemical processes in an aquifer system.</title>
        <authorList>
            <person name="Anantharaman K."/>
            <person name="Brown C.T."/>
            <person name="Hug L.A."/>
            <person name="Sharon I."/>
            <person name="Castelle C.J."/>
            <person name="Probst A.J."/>
            <person name="Thomas B.C."/>
            <person name="Singh A."/>
            <person name="Wilkins M.J."/>
            <person name="Karaoz U."/>
            <person name="Brodie E.L."/>
            <person name="Williams K.H."/>
            <person name="Hubbard S.S."/>
            <person name="Banfield J.F."/>
        </authorList>
    </citation>
    <scope>NUCLEOTIDE SEQUENCE [LARGE SCALE GENOMIC DNA]</scope>
</reference>
<feature type="domain" description="Anticodon-binding" evidence="2">
    <location>
        <begin position="304"/>
        <end position="380"/>
    </location>
</feature>
<keyword evidence="1" id="KW-0436">Ligase</keyword>
<dbReference type="Gene3D" id="3.30.930.10">
    <property type="entry name" value="Bira Bifunctional Protein, Domain 2"/>
    <property type="match status" value="1"/>
</dbReference>
<dbReference type="GO" id="GO:0004812">
    <property type="term" value="F:aminoacyl-tRNA ligase activity"/>
    <property type="evidence" value="ECO:0007669"/>
    <property type="project" value="UniProtKB-KW"/>
</dbReference>
<evidence type="ECO:0000313" key="4">
    <source>
        <dbReference type="Proteomes" id="UP000178794"/>
    </source>
</evidence>
<evidence type="ECO:0000313" key="3">
    <source>
        <dbReference type="EMBL" id="OGG58960.1"/>
    </source>
</evidence>
<name>A0A1F6DCA1_9BACT</name>
<gene>
    <name evidence="3" type="ORF">A3C89_03685</name>
</gene>
<accession>A0A1F6DCA1</accession>
<evidence type="ECO:0000256" key="1">
    <source>
        <dbReference type="ARBA" id="ARBA00023146"/>
    </source>
</evidence>